<feature type="transmembrane region" description="Helical" evidence="16">
    <location>
        <begin position="288"/>
        <end position="311"/>
    </location>
</feature>
<evidence type="ECO:0000259" key="17">
    <source>
        <dbReference type="PROSITE" id="PS50109"/>
    </source>
</evidence>
<comment type="caution">
    <text evidence="19">The sequence shown here is derived from an EMBL/GenBank/DDBJ whole genome shotgun (WGS) entry which is preliminary data.</text>
</comment>
<dbReference type="Proteomes" id="UP000076023">
    <property type="component" value="Unassembled WGS sequence"/>
</dbReference>
<dbReference type="CDD" id="cd00082">
    <property type="entry name" value="HisKA"/>
    <property type="match status" value="1"/>
</dbReference>
<protein>
    <recommendedName>
        <fullName evidence="3">histidine kinase</fullName>
        <ecNumber evidence="3">2.7.13.3</ecNumber>
    </recommendedName>
</protein>
<evidence type="ECO:0000256" key="1">
    <source>
        <dbReference type="ARBA" id="ARBA00000085"/>
    </source>
</evidence>
<evidence type="ECO:0000256" key="11">
    <source>
        <dbReference type="ARBA" id="ARBA00022989"/>
    </source>
</evidence>
<dbReference type="Pfam" id="PF00072">
    <property type="entry name" value="Response_reg"/>
    <property type="match status" value="2"/>
</dbReference>
<dbReference type="InterPro" id="IPR011006">
    <property type="entry name" value="CheY-like_superfamily"/>
</dbReference>
<dbReference type="Gene3D" id="3.30.565.10">
    <property type="entry name" value="Histidine kinase-like ATPase, C-terminal domain"/>
    <property type="match status" value="1"/>
</dbReference>
<keyword evidence="11 16" id="KW-1133">Transmembrane helix</keyword>
<evidence type="ECO:0000313" key="19">
    <source>
        <dbReference type="EMBL" id="GAT33147.1"/>
    </source>
</evidence>
<dbReference type="InterPro" id="IPR003594">
    <property type="entry name" value="HATPase_dom"/>
</dbReference>
<dbReference type="PANTHER" id="PTHR43047">
    <property type="entry name" value="TWO-COMPONENT HISTIDINE PROTEIN KINASE"/>
    <property type="match status" value="1"/>
</dbReference>
<sequence>MQRSLRTNVVLWFLFVALAVAGAGLVGFKRLSNYIRHEAEEQMMAKMDHVDDVLDAINRIYLELVHSSMRLLKLLGSEMGPAHLAQTPKGLRLSFGDHLVGMDTSLVDKVRAIMGGTATIFEKRGNEFVRVSTNVLHKDGTRATGTVLDPTGPVIETILKGQSFFGVTEILGKPYITGYEPIRAANGEIIGIYYVGYALETLSTIRDALETRGVLENGFFALLDHDDEVVFHTQNAAGENVSALAKRVAKHERLSSQWHVRIATFQPWDYDVVAAMYLPDVSARTIAIIWQVYGLASAIILGVLIVSFWLASRLSDALTQTEASRQEALRARDSAESANRTKSTFLANMSHELRTPMNAIIGYSEMLIEEAEDMDLKEFTPDLQKIRGAGKHLLALINDILDLSKIEAGKMTLFLEDFAVQGMVEDVVATIQPLVEKNGNSLDLDIASDCGIIHTDLTKVRQTLFNLLSNAAKFTENGRISLTVRRTPAPEERILFAVADTGIGMTQEQLGRLFQAFSQADASTTRKYGGTGLGLVISRKFCTMLGGDIRVTSEPGKGTEFTVDLPVTAPKVPQEFTTPGAAPTPAKAQQQQNVLIVDDDQDSAEILKRTLEKSGYSVVVAQSGADALELVRKQPPIAITLDVMMPGMDGWSVLSKLKSDPATSSIPVIMVTMLQDRNLGFSLGASEFLTKPVNQEQLRQVLLKLGGHPKDYILVVEDEESNRTLIGRILEKEKIRYQEASNGREALDLIAEEKPALILLDLMMPVMDGFEFLDLLRKTPDYAGIPVVVITAKDLTPEERAQLAGRVNSILQKGAVDREKLLRDITAMLEASRKV</sequence>
<dbReference type="GO" id="GO:0005886">
    <property type="term" value="C:plasma membrane"/>
    <property type="evidence" value="ECO:0007669"/>
    <property type="project" value="UniProtKB-SubCell"/>
</dbReference>
<gene>
    <name evidence="19" type="ORF">TSACC_21556</name>
</gene>
<keyword evidence="4" id="KW-1003">Cell membrane</keyword>
<dbReference type="InterPro" id="IPR003661">
    <property type="entry name" value="HisK_dim/P_dom"/>
</dbReference>
<dbReference type="AlphaFoldDB" id="A0A146G8E3"/>
<dbReference type="GO" id="GO:0000155">
    <property type="term" value="F:phosphorelay sensor kinase activity"/>
    <property type="evidence" value="ECO:0007669"/>
    <property type="project" value="InterPro"/>
</dbReference>
<dbReference type="OrthoDB" id="9790669at2"/>
<keyword evidence="14" id="KW-0131">Cell cycle</keyword>
<dbReference type="EC" id="2.7.13.3" evidence="3"/>
<dbReference type="GO" id="GO:0009927">
    <property type="term" value="F:histidine phosphotransfer kinase activity"/>
    <property type="evidence" value="ECO:0007669"/>
    <property type="project" value="TreeGrafter"/>
</dbReference>
<keyword evidence="8" id="KW-0547">Nucleotide-binding</keyword>
<evidence type="ECO:0000256" key="10">
    <source>
        <dbReference type="ARBA" id="ARBA00022840"/>
    </source>
</evidence>
<dbReference type="PROSITE" id="PS50110">
    <property type="entry name" value="RESPONSE_REGULATORY"/>
    <property type="match status" value="2"/>
</dbReference>
<keyword evidence="20" id="KW-1185">Reference proteome</keyword>
<keyword evidence="13 16" id="KW-0472">Membrane</keyword>
<dbReference type="PRINTS" id="PR00344">
    <property type="entry name" value="BCTRLSENSOR"/>
</dbReference>
<dbReference type="SMART" id="SM00387">
    <property type="entry name" value="HATPase_c"/>
    <property type="match status" value="1"/>
</dbReference>
<evidence type="ECO:0000256" key="13">
    <source>
        <dbReference type="ARBA" id="ARBA00023136"/>
    </source>
</evidence>
<dbReference type="FunFam" id="1.10.287.130:FF:000038">
    <property type="entry name" value="Sensory transduction histidine kinase"/>
    <property type="match status" value="1"/>
</dbReference>
<dbReference type="PROSITE" id="PS50109">
    <property type="entry name" value="HIS_KIN"/>
    <property type="match status" value="1"/>
</dbReference>
<dbReference type="FunFam" id="3.30.565.10:FF:000010">
    <property type="entry name" value="Sensor histidine kinase RcsC"/>
    <property type="match status" value="1"/>
</dbReference>
<keyword evidence="7 16" id="KW-0812">Transmembrane</keyword>
<dbReference type="SMART" id="SM00448">
    <property type="entry name" value="REC"/>
    <property type="match status" value="2"/>
</dbReference>
<dbReference type="CDD" id="cd17574">
    <property type="entry name" value="REC_OmpR"/>
    <property type="match status" value="1"/>
</dbReference>
<dbReference type="InterPro" id="IPR001789">
    <property type="entry name" value="Sig_transdc_resp-reg_receiver"/>
</dbReference>
<evidence type="ECO:0000256" key="4">
    <source>
        <dbReference type="ARBA" id="ARBA00022475"/>
    </source>
</evidence>
<feature type="domain" description="Response regulatory" evidence="18">
    <location>
        <begin position="593"/>
        <end position="706"/>
    </location>
</feature>
<evidence type="ECO:0000259" key="18">
    <source>
        <dbReference type="PROSITE" id="PS50110"/>
    </source>
</evidence>
<evidence type="ECO:0000256" key="7">
    <source>
        <dbReference type="ARBA" id="ARBA00022692"/>
    </source>
</evidence>
<keyword evidence="10" id="KW-0067">ATP-binding</keyword>
<keyword evidence="6" id="KW-0808">Transferase</keyword>
<dbReference type="InterPro" id="IPR004358">
    <property type="entry name" value="Sig_transdc_His_kin-like_C"/>
</dbReference>
<dbReference type="Gene3D" id="3.40.50.2300">
    <property type="match status" value="2"/>
</dbReference>
<keyword evidence="12" id="KW-0902">Two-component regulatory system</keyword>
<evidence type="ECO:0000256" key="14">
    <source>
        <dbReference type="ARBA" id="ARBA00023306"/>
    </source>
</evidence>
<evidence type="ECO:0000256" key="16">
    <source>
        <dbReference type="SAM" id="Phobius"/>
    </source>
</evidence>
<dbReference type="Gene3D" id="1.10.287.130">
    <property type="match status" value="1"/>
</dbReference>
<feature type="modified residue" description="4-aspartylphosphate" evidence="15">
    <location>
        <position position="761"/>
    </location>
</feature>
<name>A0A146G8E3_TERSA</name>
<dbReference type="GO" id="GO:0005524">
    <property type="term" value="F:ATP binding"/>
    <property type="evidence" value="ECO:0007669"/>
    <property type="project" value="UniProtKB-KW"/>
</dbReference>
<dbReference type="STRING" id="690879.TSACC_21556"/>
<feature type="domain" description="Response regulatory" evidence="18">
    <location>
        <begin position="712"/>
        <end position="828"/>
    </location>
</feature>
<dbReference type="SUPFAM" id="SSF47384">
    <property type="entry name" value="Homodimeric domain of signal transducing histidine kinase"/>
    <property type="match status" value="1"/>
</dbReference>
<accession>A0A146G8E3</accession>
<evidence type="ECO:0000256" key="6">
    <source>
        <dbReference type="ARBA" id="ARBA00022679"/>
    </source>
</evidence>
<evidence type="ECO:0000256" key="3">
    <source>
        <dbReference type="ARBA" id="ARBA00012438"/>
    </source>
</evidence>
<dbReference type="SUPFAM" id="SSF103190">
    <property type="entry name" value="Sensory domain-like"/>
    <property type="match status" value="1"/>
</dbReference>
<feature type="modified residue" description="4-aspartylphosphate" evidence="15">
    <location>
        <position position="642"/>
    </location>
</feature>
<organism evidence="19 20">
    <name type="scientific">Terrimicrobium sacchariphilum</name>
    <dbReference type="NCBI Taxonomy" id="690879"/>
    <lineage>
        <taxon>Bacteria</taxon>
        <taxon>Pseudomonadati</taxon>
        <taxon>Verrucomicrobiota</taxon>
        <taxon>Terrimicrobiia</taxon>
        <taxon>Terrimicrobiales</taxon>
        <taxon>Terrimicrobiaceae</taxon>
        <taxon>Terrimicrobium</taxon>
    </lineage>
</organism>
<comment type="subcellular location">
    <subcellularLocation>
        <location evidence="2">Cell membrane</location>
        <topology evidence="2">Multi-pass membrane protein</topology>
    </subcellularLocation>
</comment>
<evidence type="ECO:0000313" key="20">
    <source>
        <dbReference type="Proteomes" id="UP000076023"/>
    </source>
</evidence>
<dbReference type="InterPro" id="IPR029151">
    <property type="entry name" value="Sensor-like_sf"/>
</dbReference>
<evidence type="ECO:0000256" key="12">
    <source>
        <dbReference type="ARBA" id="ARBA00023012"/>
    </source>
</evidence>
<comment type="catalytic activity">
    <reaction evidence="1">
        <text>ATP + protein L-histidine = ADP + protein N-phospho-L-histidine.</text>
        <dbReference type="EC" id="2.7.13.3"/>
    </reaction>
</comment>
<feature type="domain" description="Histidine kinase" evidence="17">
    <location>
        <begin position="348"/>
        <end position="569"/>
    </location>
</feature>
<dbReference type="SMART" id="SM00388">
    <property type="entry name" value="HisKA"/>
    <property type="match status" value="1"/>
</dbReference>
<evidence type="ECO:0000256" key="9">
    <source>
        <dbReference type="ARBA" id="ARBA00022777"/>
    </source>
</evidence>
<dbReference type="InterPro" id="IPR005467">
    <property type="entry name" value="His_kinase_dom"/>
</dbReference>
<dbReference type="SUPFAM" id="SSF55874">
    <property type="entry name" value="ATPase domain of HSP90 chaperone/DNA topoisomerase II/histidine kinase"/>
    <property type="match status" value="1"/>
</dbReference>
<dbReference type="InterPro" id="IPR033462">
    <property type="entry name" value="Cache_3-Cache_2"/>
</dbReference>
<dbReference type="Pfam" id="PF17201">
    <property type="entry name" value="Cache_3-Cache_2"/>
    <property type="match status" value="1"/>
</dbReference>
<evidence type="ECO:0000256" key="8">
    <source>
        <dbReference type="ARBA" id="ARBA00022741"/>
    </source>
</evidence>
<evidence type="ECO:0000256" key="2">
    <source>
        <dbReference type="ARBA" id="ARBA00004651"/>
    </source>
</evidence>
<dbReference type="InterPro" id="IPR036890">
    <property type="entry name" value="HATPase_C_sf"/>
</dbReference>
<dbReference type="CDD" id="cd16922">
    <property type="entry name" value="HATPase_EvgS-ArcB-TorS-like"/>
    <property type="match status" value="1"/>
</dbReference>
<keyword evidence="5 15" id="KW-0597">Phosphoprotein</keyword>
<keyword evidence="9 19" id="KW-0418">Kinase</keyword>
<reference evidence="20" key="1">
    <citation type="journal article" date="2017" name="Genome Announc.">
        <title>Draft Genome Sequence of Terrimicrobium sacchariphilum NM-5T, a Facultative Anaerobic Soil Bacterium of the Class Spartobacteria.</title>
        <authorList>
            <person name="Qiu Y.L."/>
            <person name="Tourlousse D.M."/>
            <person name="Matsuura N."/>
            <person name="Ohashi A."/>
            <person name="Sekiguchi Y."/>
        </authorList>
    </citation>
    <scope>NUCLEOTIDE SEQUENCE [LARGE SCALE GENOMIC DNA]</scope>
    <source>
        <strain evidence="20">NM-5</strain>
    </source>
</reference>
<dbReference type="RefSeq" id="WP_075078915.1">
    <property type="nucleotide sequence ID" value="NZ_BDCO01000002.1"/>
</dbReference>
<dbReference type="InterPro" id="IPR036097">
    <property type="entry name" value="HisK_dim/P_sf"/>
</dbReference>
<dbReference type="InParanoid" id="A0A146G8E3"/>
<dbReference type="SUPFAM" id="SSF52172">
    <property type="entry name" value="CheY-like"/>
    <property type="match status" value="2"/>
</dbReference>
<dbReference type="PANTHER" id="PTHR43047:SF72">
    <property type="entry name" value="OSMOSENSING HISTIDINE PROTEIN KINASE SLN1"/>
    <property type="match status" value="1"/>
</dbReference>
<dbReference type="Pfam" id="PF00512">
    <property type="entry name" value="HisKA"/>
    <property type="match status" value="1"/>
</dbReference>
<dbReference type="EMBL" id="BDCO01000002">
    <property type="protein sequence ID" value="GAT33147.1"/>
    <property type="molecule type" value="Genomic_DNA"/>
</dbReference>
<evidence type="ECO:0000256" key="15">
    <source>
        <dbReference type="PROSITE-ProRule" id="PRU00169"/>
    </source>
</evidence>
<proteinExistence type="predicted"/>
<dbReference type="Pfam" id="PF02518">
    <property type="entry name" value="HATPase_c"/>
    <property type="match status" value="1"/>
</dbReference>
<evidence type="ECO:0000256" key="5">
    <source>
        <dbReference type="ARBA" id="ARBA00022553"/>
    </source>
</evidence>